<proteinExistence type="predicted"/>
<protein>
    <submittedName>
        <fullName evidence="2">Uncharacterized protein</fullName>
    </submittedName>
</protein>
<dbReference type="Proteomes" id="UP000094801">
    <property type="component" value="Unassembled WGS sequence"/>
</dbReference>
<feature type="transmembrane region" description="Helical" evidence="1">
    <location>
        <begin position="156"/>
        <end position="182"/>
    </location>
</feature>
<gene>
    <name evidence="2" type="ORF">CANARDRAFT_6314</name>
</gene>
<dbReference type="AlphaFoldDB" id="A0A1E4T4U3"/>
<name>A0A1E4T4U3_9ASCO</name>
<dbReference type="EMBL" id="KV453849">
    <property type="protein sequence ID" value="ODV86741.1"/>
    <property type="molecule type" value="Genomic_DNA"/>
</dbReference>
<accession>A0A1E4T4U3</accession>
<evidence type="ECO:0000313" key="3">
    <source>
        <dbReference type="Proteomes" id="UP000094801"/>
    </source>
</evidence>
<evidence type="ECO:0000256" key="1">
    <source>
        <dbReference type="SAM" id="Phobius"/>
    </source>
</evidence>
<evidence type="ECO:0000313" key="2">
    <source>
        <dbReference type="EMBL" id="ODV86741.1"/>
    </source>
</evidence>
<keyword evidence="1" id="KW-1133">Transmembrane helix</keyword>
<dbReference type="OrthoDB" id="6499973at2759"/>
<reference evidence="3" key="1">
    <citation type="submission" date="2016-04" db="EMBL/GenBank/DDBJ databases">
        <title>Comparative genomics of biotechnologically important yeasts.</title>
        <authorList>
            <consortium name="DOE Joint Genome Institute"/>
            <person name="Riley R."/>
            <person name="Haridas S."/>
            <person name="Wolfe K.H."/>
            <person name="Lopes M.R."/>
            <person name="Hittinger C.T."/>
            <person name="Goker M."/>
            <person name="Salamov A."/>
            <person name="Wisecaver J."/>
            <person name="Long T.M."/>
            <person name="Aerts A.L."/>
            <person name="Barry K."/>
            <person name="Choi C."/>
            <person name="Clum A."/>
            <person name="Coughlan A.Y."/>
            <person name="Deshpande S."/>
            <person name="Douglass A.P."/>
            <person name="Hanson S.J."/>
            <person name="Klenk H.-P."/>
            <person name="Labutti K."/>
            <person name="Lapidus A."/>
            <person name="Lindquist E."/>
            <person name="Lipzen A."/>
            <person name="Meier-Kolthoff J.P."/>
            <person name="Ohm R.A."/>
            <person name="Otillar R.P."/>
            <person name="Pangilinan J."/>
            <person name="Peng Y."/>
            <person name="Rokas A."/>
            <person name="Rosa C.A."/>
            <person name="Scheuner C."/>
            <person name="Sibirny A.A."/>
            <person name="Slot J.C."/>
            <person name="Stielow J.B."/>
            <person name="Sun H."/>
            <person name="Kurtzman C.P."/>
            <person name="Blackwell M."/>
            <person name="Grigoriev I.V."/>
            <person name="Jeffries T.W."/>
        </authorList>
    </citation>
    <scope>NUCLEOTIDE SEQUENCE [LARGE SCALE GENOMIC DNA]</scope>
    <source>
        <strain evidence="3">NRRL YB-2248</strain>
    </source>
</reference>
<organism evidence="2 3">
    <name type="scientific">[Candida] arabinofermentans NRRL YB-2248</name>
    <dbReference type="NCBI Taxonomy" id="983967"/>
    <lineage>
        <taxon>Eukaryota</taxon>
        <taxon>Fungi</taxon>
        <taxon>Dikarya</taxon>
        <taxon>Ascomycota</taxon>
        <taxon>Saccharomycotina</taxon>
        <taxon>Pichiomycetes</taxon>
        <taxon>Pichiales</taxon>
        <taxon>Pichiaceae</taxon>
        <taxon>Ogataea</taxon>
        <taxon>Ogataea/Candida clade</taxon>
    </lineage>
</organism>
<sequence>MSDIHTLSDTEELSSIESVQDIYQSRSKKNWLSNGTHLVPLRSMIPTKIITAPTMKVNFLVSTVSRGIQSLGHQVRDDNPQTRIEVCELRNTRLGRMKGNLDISESIRVMSLVLDNQQQNTSSSIRSSTIKTVEYEESIIAEIYDESGLPPRDKGYAWIIVLGEFLLLFATWGCNGAYGVFLSYWMKNGTFKNTTTTDYALVGSLVLDSVTVQIIPSAWCYENLMVGIFALFAEVASLKLKGLTLDRPFIKAQVKSGCFGLGRFCFIVLLREWKVRQVVKTRVSKAEEILGQTASGLGADNGDMLNKRRLAYTKLLEGGPFGFIRRMLYPIKV</sequence>
<keyword evidence="1" id="KW-0812">Transmembrane</keyword>
<keyword evidence="3" id="KW-1185">Reference proteome</keyword>
<keyword evidence="1" id="KW-0472">Membrane</keyword>